<sequence>MKVEAKFEETYCRWAQDQSRNPQKSRSERRREYEVGVEVNSLPSTHPLPLEMPPPTPPCHSPQLLAVQTLCGLLWLPLCTG</sequence>
<proteinExistence type="predicted"/>
<evidence type="ECO:0000256" key="1">
    <source>
        <dbReference type="SAM" id="MobiDB-lite"/>
    </source>
</evidence>
<accession>A0AAV4XLQ1</accession>
<gene>
    <name evidence="2" type="ORF">CEXT_751811</name>
</gene>
<feature type="compositionally biased region" description="Low complexity" evidence="1">
    <location>
        <begin position="36"/>
        <end position="49"/>
    </location>
</feature>
<feature type="region of interest" description="Disordered" evidence="1">
    <location>
        <begin position="15"/>
        <end position="55"/>
    </location>
</feature>
<dbReference type="AlphaFoldDB" id="A0AAV4XLQ1"/>
<name>A0AAV4XLQ1_CAEEX</name>
<evidence type="ECO:0000313" key="3">
    <source>
        <dbReference type="Proteomes" id="UP001054945"/>
    </source>
</evidence>
<organism evidence="2 3">
    <name type="scientific">Caerostris extrusa</name>
    <name type="common">Bark spider</name>
    <name type="synonym">Caerostris bankana</name>
    <dbReference type="NCBI Taxonomy" id="172846"/>
    <lineage>
        <taxon>Eukaryota</taxon>
        <taxon>Metazoa</taxon>
        <taxon>Ecdysozoa</taxon>
        <taxon>Arthropoda</taxon>
        <taxon>Chelicerata</taxon>
        <taxon>Arachnida</taxon>
        <taxon>Araneae</taxon>
        <taxon>Araneomorphae</taxon>
        <taxon>Entelegynae</taxon>
        <taxon>Araneoidea</taxon>
        <taxon>Araneidae</taxon>
        <taxon>Caerostris</taxon>
    </lineage>
</organism>
<comment type="caution">
    <text evidence="2">The sequence shown here is derived from an EMBL/GenBank/DDBJ whole genome shotgun (WGS) entry which is preliminary data.</text>
</comment>
<dbReference type="EMBL" id="BPLR01018001">
    <property type="protein sequence ID" value="GIY96081.1"/>
    <property type="molecule type" value="Genomic_DNA"/>
</dbReference>
<keyword evidence="3" id="KW-1185">Reference proteome</keyword>
<dbReference type="Proteomes" id="UP001054945">
    <property type="component" value="Unassembled WGS sequence"/>
</dbReference>
<evidence type="ECO:0000313" key="2">
    <source>
        <dbReference type="EMBL" id="GIY96081.1"/>
    </source>
</evidence>
<reference evidence="2 3" key="1">
    <citation type="submission" date="2021-06" db="EMBL/GenBank/DDBJ databases">
        <title>Caerostris extrusa draft genome.</title>
        <authorList>
            <person name="Kono N."/>
            <person name="Arakawa K."/>
        </authorList>
    </citation>
    <scope>NUCLEOTIDE SEQUENCE [LARGE SCALE GENOMIC DNA]</scope>
</reference>
<protein>
    <submittedName>
        <fullName evidence="2">Uncharacterized protein</fullName>
    </submittedName>
</protein>
<feature type="compositionally biased region" description="Basic and acidic residues" evidence="1">
    <location>
        <begin position="25"/>
        <end position="34"/>
    </location>
</feature>